<dbReference type="InterPro" id="IPR016171">
    <property type="entry name" value="Vanillyl_alc_oxidase_C-sub2"/>
</dbReference>
<evidence type="ECO:0000313" key="6">
    <source>
        <dbReference type="Proteomes" id="UP000663505"/>
    </source>
</evidence>
<dbReference type="PANTHER" id="PTHR43762">
    <property type="entry name" value="L-GULONOLACTONE OXIDASE"/>
    <property type="match status" value="1"/>
</dbReference>
<protein>
    <submittedName>
        <fullName evidence="5">FAD-binding protein</fullName>
    </submittedName>
</protein>
<dbReference type="PANTHER" id="PTHR43762:SF1">
    <property type="entry name" value="D-ARABINONO-1,4-LACTONE OXIDASE"/>
    <property type="match status" value="1"/>
</dbReference>
<dbReference type="Gene3D" id="3.30.70.2520">
    <property type="match status" value="1"/>
</dbReference>
<keyword evidence="2" id="KW-0560">Oxidoreductase</keyword>
<evidence type="ECO:0000256" key="2">
    <source>
        <dbReference type="ARBA" id="ARBA00023002"/>
    </source>
</evidence>
<dbReference type="KEGG" id="afx:JZ786_04600"/>
<dbReference type="PIRSF" id="PIRSF000136">
    <property type="entry name" value="LGO_GLO"/>
    <property type="match status" value="1"/>
</dbReference>
<sequence length="485" mass="53969">MQTVQPQHWNNWSGLVRSTPQKVVYPASIEDVVAVVTECRRHHKSLRVVGAGHSFTPLAATDDVLMSLDNLSGLIEVHSSDKTALAWAGTRLHELGPLLWQNGLAMENLGDIDTQSIAGAISTGTHGTGGQYGVLATQVLEITAVLGTGEVVTCSEAANRELFRALQVSLGALGVIVKVKLQCTKAFRLRYESRRVKLEDCLGNLDSYRNDYRHFEFYCFPYSDTCQVKLMSETAAPVTHHPVRDYFNNVIVENWAFGALSFACRSVPRLCRPVSRFSASNVPVGSEIGKSYEVFATPRLVKFNEMEYNIPAQELPAVVREVLERIEQQEIPVHFPIECRYVRGDNIPISPASERDSAYVAVHMYKGMPHEGYFRAMEEIFLRHQGRPHWGKLHYLTASNLAEKYPKWQYFLDVRRKADPDGVLVNPYLRTLFGIETGGQFEPASRSDESNTARRDSVAGSTATGSSSTIDSKAECTEPEGGQQP</sequence>
<feature type="compositionally biased region" description="Basic and acidic residues" evidence="3">
    <location>
        <begin position="445"/>
        <end position="457"/>
    </location>
</feature>
<feature type="compositionally biased region" description="Low complexity" evidence="3">
    <location>
        <begin position="459"/>
        <end position="469"/>
    </location>
</feature>
<feature type="domain" description="FAD-binding PCMH-type" evidence="4">
    <location>
        <begin position="16"/>
        <end position="186"/>
    </location>
</feature>
<reference evidence="5 6" key="1">
    <citation type="submission" date="2021-02" db="EMBL/GenBank/DDBJ databases">
        <title>Alicyclobacillus curvatus sp. nov. and Alicyclobacillus mengziensis sp. nov., two acidophilic bacteria isolated from acid mine drainage.</title>
        <authorList>
            <person name="Huang Y."/>
        </authorList>
    </citation>
    <scope>NUCLEOTIDE SEQUENCE [LARGE SCALE GENOMIC DNA]</scope>
    <source>
        <strain evidence="5 6">S30H14</strain>
    </source>
</reference>
<dbReference type="Gene3D" id="3.30.43.10">
    <property type="entry name" value="Uridine Diphospho-n-acetylenolpyruvylglucosamine Reductase, domain 2"/>
    <property type="match status" value="1"/>
</dbReference>
<dbReference type="AlphaFoldDB" id="A0A9X7Z809"/>
<name>A0A9X7Z809_9BACL</name>
<dbReference type="InterPro" id="IPR016166">
    <property type="entry name" value="FAD-bd_PCMH"/>
</dbReference>
<gene>
    <name evidence="5" type="ORF">JZ786_04600</name>
</gene>
<dbReference type="Proteomes" id="UP000663505">
    <property type="component" value="Chromosome"/>
</dbReference>
<evidence type="ECO:0000259" key="4">
    <source>
        <dbReference type="PROSITE" id="PS51387"/>
    </source>
</evidence>
<organism evidence="5 6">
    <name type="scientific">Alicyclobacillus mengziensis</name>
    <dbReference type="NCBI Taxonomy" id="2931921"/>
    <lineage>
        <taxon>Bacteria</taxon>
        <taxon>Bacillati</taxon>
        <taxon>Bacillota</taxon>
        <taxon>Bacilli</taxon>
        <taxon>Bacillales</taxon>
        <taxon>Alicyclobacillaceae</taxon>
        <taxon>Alicyclobacillus</taxon>
    </lineage>
</organism>
<dbReference type="EMBL" id="CP071182">
    <property type="protein sequence ID" value="QSO49684.1"/>
    <property type="molecule type" value="Genomic_DNA"/>
</dbReference>
<evidence type="ECO:0000256" key="3">
    <source>
        <dbReference type="SAM" id="MobiDB-lite"/>
    </source>
</evidence>
<dbReference type="RefSeq" id="WP_206658992.1">
    <property type="nucleotide sequence ID" value="NZ_CP071182.1"/>
</dbReference>
<dbReference type="SUPFAM" id="SSF56176">
    <property type="entry name" value="FAD-binding/transporter-associated domain-like"/>
    <property type="match status" value="1"/>
</dbReference>
<proteinExistence type="predicted"/>
<dbReference type="GO" id="GO:0003885">
    <property type="term" value="F:D-arabinono-1,4-lactone oxidase activity"/>
    <property type="evidence" value="ECO:0007669"/>
    <property type="project" value="InterPro"/>
</dbReference>
<dbReference type="InterPro" id="IPR010031">
    <property type="entry name" value="FAD_lactone_oxidase-like"/>
</dbReference>
<evidence type="ECO:0000256" key="1">
    <source>
        <dbReference type="ARBA" id="ARBA00022630"/>
    </source>
</evidence>
<evidence type="ECO:0000313" key="5">
    <source>
        <dbReference type="EMBL" id="QSO49684.1"/>
    </source>
</evidence>
<dbReference type="NCBIfam" id="TIGR01679">
    <property type="entry name" value="bact_FAD_ox"/>
    <property type="match status" value="1"/>
</dbReference>
<keyword evidence="6" id="KW-1185">Reference proteome</keyword>
<dbReference type="InterPro" id="IPR036318">
    <property type="entry name" value="FAD-bd_PCMH-like_sf"/>
</dbReference>
<dbReference type="InterPro" id="IPR016169">
    <property type="entry name" value="FAD-bd_PCMH_sub2"/>
</dbReference>
<dbReference type="Pfam" id="PF04030">
    <property type="entry name" value="ALO"/>
    <property type="match status" value="1"/>
</dbReference>
<dbReference type="InterPro" id="IPR016167">
    <property type="entry name" value="FAD-bd_PCMH_sub1"/>
</dbReference>
<dbReference type="Gene3D" id="3.30.465.10">
    <property type="match status" value="1"/>
</dbReference>
<dbReference type="Pfam" id="PF01565">
    <property type="entry name" value="FAD_binding_4"/>
    <property type="match status" value="1"/>
</dbReference>
<dbReference type="GO" id="GO:0016020">
    <property type="term" value="C:membrane"/>
    <property type="evidence" value="ECO:0007669"/>
    <property type="project" value="InterPro"/>
</dbReference>
<dbReference type="InterPro" id="IPR007173">
    <property type="entry name" value="ALO_C"/>
</dbReference>
<keyword evidence="1" id="KW-0285">Flavoprotein</keyword>
<dbReference type="PROSITE" id="PS51387">
    <property type="entry name" value="FAD_PCMH"/>
    <property type="match status" value="1"/>
</dbReference>
<feature type="region of interest" description="Disordered" evidence="3">
    <location>
        <begin position="439"/>
        <end position="485"/>
    </location>
</feature>
<accession>A0A9X7Z809</accession>
<dbReference type="GO" id="GO:0071949">
    <property type="term" value="F:FAD binding"/>
    <property type="evidence" value="ECO:0007669"/>
    <property type="project" value="InterPro"/>
</dbReference>
<dbReference type="InterPro" id="IPR006094">
    <property type="entry name" value="Oxid_FAD_bind_N"/>
</dbReference>
<dbReference type="Gene3D" id="1.10.45.10">
    <property type="entry name" value="Vanillyl-alcohol Oxidase, Chain A, domain 4"/>
    <property type="match status" value="1"/>
</dbReference>